<accession>A0ABV7Q6Y7</accession>
<dbReference type="EMBL" id="JBHRWO010000021">
    <property type="protein sequence ID" value="MFC3494897.1"/>
    <property type="molecule type" value="Genomic_DNA"/>
</dbReference>
<feature type="compositionally biased region" description="Polar residues" evidence="1">
    <location>
        <begin position="70"/>
        <end position="88"/>
    </location>
</feature>
<gene>
    <name evidence="3" type="ORF">ACFO8M_20615</name>
</gene>
<keyword evidence="2" id="KW-1133">Transmembrane helix</keyword>
<keyword evidence="4" id="KW-1185">Reference proteome</keyword>
<organism evidence="3 4">
    <name type="scientific">Glycomyces rhizosphaerae</name>
    <dbReference type="NCBI Taxonomy" id="2054422"/>
    <lineage>
        <taxon>Bacteria</taxon>
        <taxon>Bacillati</taxon>
        <taxon>Actinomycetota</taxon>
        <taxon>Actinomycetes</taxon>
        <taxon>Glycomycetales</taxon>
        <taxon>Glycomycetaceae</taxon>
        <taxon>Glycomyces</taxon>
    </lineage>
</organism>
<evidence type="ECO:0000256" key="2">
    <source>
        <dbReference type="SAM" id="Phobius"/>
    </source>
</evidence>
<evidence type="ECO:0000256" key="1">
    <source>
        <dbReference type="SAM" id="MobiDB-lite"/>
    </source>
</evidence>
<dbReference type="RefSeq" id="WP_387979055.1">
    <property type="nucleotide sequence ID" value="NZ_JBHRWO010000021.1"/>
</dbReference>
<feature type="compositionally biased region" description="Low complexity" evidence="1">
    <location>
        <begin position="59"/>
        <end position="69"/>
    </location>
</feature>
<dbReference type="Proteomes" id="UP001595712">
    <property type="component" value="Unassembled WGS sequence"/>
</dbReference>
<evidence type="ECO:0000313" key="3">
    <source>
        <dbReference type="EMBL" id="MFC3494897.1"/>
    </source>
</evidence>
<comment type="caution">
    <text evidence="3">The sequence shown here is derived from an EMBL/GenBank/DDBJ whole genome shotgun (WGS) entry which is preliminary data.</text>
</comment>
<evidence type="ECO:0000313" key="4">
    <source>
        <dbReference type="Proteomes" id="UP001595712"/>
    </source>
</evidence>
<feature type="compositionally biased region" description="Gly residues" evidence="1">
    <location>
        <begin position="368"/>
        <end position="378"/>
    </location>
</feature>
<feature type="region of interest" description="Disordered" evidence="1">
    <location>
        <begin position="1"/>
        <end position="327"/>
    </location>
</feature>
<feature type="region of interest" description="Disordered" evidence="1">
    <location>
        <begin position="361"/>
        <end position="384"/>
    </location>
</feature>
<feature type="transmembrane region" description="Helical" evidence="2">
    <location>
        <begin position="336"/>
        <end position="359"/>
    </location>
</feature>
<protein>
    <submittedName>
        <fullName evidence="3">Uncharacterized protein</fullName>
    </submittedName>
</protein>
<keyword evidence="2" id="KW-0472">Membrane</keyword>
<feature type="compositionally biased region" description="Polar residues" evidence="1">
    <location>
        <begin position="96"/>
        <end position="116"/>
    </location>
</feature>
<reference evidence="4" key="1">
    <citation type="journal article" date="2019" name="Int. J. Syst. Evol. Microbiol.">
        <title>The Global Catalogue of Microorganisms (GCM) 10K type strain sequencing project: providing services to taxonomists for standard genome sequencing and annotation.</title>
        <authorList>
            <consortium name="The Broad Institute Genomics Platform"/>
            <consortium name="The Broad Institute Genome Sequencing Center for Infectious Disease"/>
            <person name="Wu L."/>
            <person name="Ma J."/>
        </authorList>
    </citation>
    <scope>NUCLEOTIDE SEQUENCE [LARGE SCALE GENOMIC DNA]</scope>
    <source>
        <strain evidence="4">CGMCC 4.7396</strain>
    </source>
</reference>
<sequence>MRPPQGGGLYGEPPQQGGPFEDLDPETRRSEWGAFDDATPDVPQQAGPQYGEVPYGVNPGAAQAPAPQGDWTSQNAGAFQDQGAQNQGDAPDWPPKSSQDWMHQQSQTGWGLSSGSAAWAGPESEPAQDVPDPSQRPDASPHGAPAPAPGFDPPTYDAPRQPAAEQQGGLEFPELRSDPYEADVYGHPQYRGDAGGQDLYQSDPYQADRLQAEAQQAREQYQAQQQPEPFPPVPQQGGYGEPAGPPYGPGPDAFGSNGNEQPDPYAAPPSAYGDQAFPESAFADQSFQNQGFQEQSAPEAPEAVPAQRMGEETPAPTEPAASTVRVSPPTHRGVRYAIYGIGGLITLGLIIGIVLMLGAEPPREPTEPGGGDEGGGSESSGADEALTPERYGELAANAGTAEWFSWRYGEAGENGAEELAAVSGDALATDPMLDGSADQSIQGQLGYVTDESGLSGIDHVTAVETTDDLIGITPRAGGRFTEEGKPELELQEGPTADCIAGLGTDLGNPVALARPEQSEEVNAHSVIAFSSGIIATAGISGAQGGTCLQLPAGQVPTDVALTDGNELALVTTWTPESQTGSLVVIAMGDKKGEYQSSWSESYPGLPNTGHFGAAEILGAIELPFTAPTSVDAWSNSSGSLSVERTTVEDGAGRDQVASAGYAIVGDLSASQVAVVDLASTFEGLAAKYYDGTEFAFDATAGEAVGFEGGIADVAATEGASAVATVDGTVHELDGSLKETAATEVGANPTCLVVGAQSGAFIATSRGEAKISWVSGGKVEKELADSRMTDPLCASETPALNAKGYEGTASVVLVSDYEGKMLHSYLDGQASVPGGATVGGDGFSYGGAYEVSGNPWSTSVTVDIQ</sequence>
<keyword evidence="2" id="KW-0812">Transmembrane</keyword>
<name>A0ABV7Q6Y7_9ACTN</name>
<proteinExistence type="predicted"/>
<feature type="compositionally biased region" description="Low complexity" evidence="1">
    <location>
        <begin position="207"/>
        <end position="227"/>
    </location>
</feature>
<feature type="compositionally biased region" description="Polar residues" evidence="1">
    <location>
        <begin position="283"/>
        <end position="296"/>
    </location>
</feature>
<feature type="compositionally biased region" description="Gly residues" evidence="1">
    <location>
        <begin position="1"/>
        <end position="10"/>
    </location>
</feature>